<dbReference type="RefSeq" id="XP_067062355.1">
    <property type="nucleotide sequence ID" value="XM_067207052.1"/>
</dbReference>
<keyword evidence="3" id="KW-1185">Reference proteome</keyword>
<comment type="caution">
    <text evidence="2">The sequence shown here is derived from an EMBL/GenBank/DDBJ whole genome shotgun (WGS) entry which is preliminary data.</text>
</comment>
<feature type="region of interest" description="Disordered" evidence="1">
    <location>
        <begin position="1152"/>
        <end position="1193"/>
    </location>
</feature>
<sequence length="1692" mass="182040">MSRCQASVASLRYSSTGGQHHKRLTALYALLEDRLPVAPLCPNDALDTLLCLLPADTHHNGVVDHLVRIISGNACCIDPLLCVAVMEQLLVPALPCWLTGQSMVAENRSSGGDAPATEISDAALMMALAPLGRVLSRCVVVYVRLRLGEKGHITDSLCCLHGWHTTHPGTLSQQSHDSGARDDGGSSSLLRVASVLMSFTAQRWNWDCRGSEQCAVVDNCIGNHRHRESSERWHACGLVVLVYPVVRYLYEVHSQANDSERLSARTRVCASFPAAAVTLRPSRWSTVRSLGQQCWWWSTVVCRATPVIPSTAVRAFAVRSLVDVVHKLHRALVPCVAPRELPWLRGCSERSPQLPSPETLWPCLAMLERLLVGSVPVLRDESDADAPWRSLAESKGNEPPTRPSEWTAELRRGWWLLGGEFASLSAAALEHTASSSSAVCDVGDERAADDSAPGESESAAPLSASPPLQLRPTGACARSNIIRVMANVGYRLALQWAAVVTPLATAVAVSKLAEGTLDEPFRHCSPPPHGAPDRCQHQGQMRVLPTCELKVILRFLRVIASARPALLSSALTISSGSSAAADAVFVEETTWCKLACLVNLLRCCPADRGESSDRHAGAVPAGAAAEDSSPHCVQRSPSAVDAMHEHQEFVRLQEQRLLHSGLVHAMACTAISAPETASYEAMDEMVHKNAAARGHAVTSPPSSAYAPPSALPDPSAEFLCALLRCWRTWTKDWPRPLHITWMQELASAAAAAATPVSAGEEGGDKRGSRGGRASAAGAAAAMAVPHFALSEVADVTCDRPCRSMQRLLCSVLTNAWAASTDMRHDRDPLDLCACWCAFSAASRPPRCASATELSLSAGGSALPSTCGASLQLSRQHFWGLQGPREDEWREQLALMAAATEDRFCCMCETRLKQLGGLSSTRIEEISLKAREQRPVLRQPTFARRRERGWLPICLPAIVSHIGLRVLYRSRPVGTAGAALSILHGDVVAAELPHISEFFVAMVRSAVLSPAAGELAAFQLSMVSRYTEWCEAAGVHTGWCACAVQAYPTAGGTDGSDVSCISVDGLVGSPSSATGMPWWVLTIDGLAVRGGVKDSVDVATILFLWEHGVGAAASPAAGVRSSGFFEPHHDHCGGCASAIKPLIPSRLCSAGGGVAAGSPEASPNEMDLGTLGAPPDAGAELDEEDGDGDDSEDEQWGLRRSLLGWGHRYALRLILFEVVEGQWHRFRSAELARRSKQQLVEHALCDPQRQRCRGLASVREEFVEEGARFANGAHAVEYATSAYRTAVAGPGIAPHYMWHSDAYQPLLRLVAESATRVVDRLAAGVLAAASATTTPGRASYPNAQLNESRNAGRPAAAALVMSLAQAKRPEQWTARLTAHLWSELRCGSAEATVAPPAHTFPCTNHTGLHGCHHRSSSTAAGRLSHCRQLQSCGLACAEAVVRLEELLCGLGLVSASKKRHACRTPCGLLSTEDVAEESHALLASLLLAPELMCTSSVVIYFANDILWQRCWTSLMATSSAAAHDNSGSMPGALEGLGAFTAQLDALVTFRVILRCMEQVQRFVQELVEYLCCVFVPSVQADHCAARLTYTPVEAMQRRARTSSSSVSHGPASPTAHPGYASTAKRNRRDGRDRSGKFLFSWTAVRTFEVLCLGRCGDELRAPCVWQQWTRELIRQDRVLREHSSVRSTSQWRS</sequence>
<feature type="region of interest" description="Disordered" evidence="1">
    <location>
        <begin position="1598"/>
        <end position="1630"/>
    </location>
</feature>
<feature type="compositionally biased region" description="Low complexity" evidence="1">
    <location>
        <begin position="450"/>
        <end position="467"/>
    </location>
</feature>
<accession>A0A836KKC0</accession>
<proteinExistence type="predicted"/>
<gene>
    <name evidence="2" type="ORF">LSCM4_05078</name>
</gene>
<dbReference type="EMBL" id="JAFHLR010000026">
    <property type="protein sequence ID" value="KAG5476122.1"/>
    <property type="molecule type" value="Genomic_DNA"/>
</dbReference>
<protein>
    <submittedName>
        <fullName evidence="2">Uncharacterized protein</fullName>
    </submittedName>
</protein>
<dbReference type="KEGG" id="loi:92360986"/>
<evidence type="ECO:0000313" key="2">
    <source>
        <dbReference type="EMBL" id="KAG5476122.1"/>
    </source>
</evidence>
<feature type="region of interest" description="Disordered" evidence="1">
    <location>
        <begin position="753"/>
        <end position="772"/>
    </location>
</feature>
<dbReference type="Proteomes" id="UP000674143">
    <property type="component" value="Unassembled WGS sequence"/>
</dbReference>
<name>A0A836KKC0_9TRYP</name>
<feature type="region of interest" description="Disordered" evidence="1">
    <location>
        <begin position="609"/>
        <end position="634"/>
    </location>
</feature>
<dbReference type="GeneID" id="92360986"/>
<organism evidence="2 3">
    <name type="scientific">Leishmania orientalis</name>
    <dbReference type="NCBI Taxonomy" id="2249476"/>
    <lineage>
        <taxon>Eukaryota</taxon>
        <taxon>Discoba</taxon>
        <taxon>Euglenozoa</taxon>
        <taxon>Kinetoplastea</taxon>
        <taxon>Metakinetoplastina</taxon>
        <taxon>Trypanosomatida</taxon>
        <taxon>Trypanosomatidae</taxon>
        <taxon>Leishmaniinae</taxon>
        <taxon>Leishmania</taxon>
    </lineage>
</organism>
<reference evidence="3" key="2">
    <citation type="journal article" date="2021" name="Sci. Data">
        <title>Chromosome-scale genome sequencing, assembly and annotation of six genomes from subfamily Leishmaniinae.</title>
        <authorList>
            <person name="Almutairi H."/>
            <person name="Urbaniak M.D."/>
            <person name="Bates M.D."/>
            <person name="Jariyapan N."/>
            <person name="Kwakye-Nuako G."/>
            <person name="Thomaz Soccol V."/>
            <person name="Al-Salem W.S."/>
            <person name="Dillon R.J."/>
            <person name="Bates P.A."/>
            <person name="Gatherer D."/>
        </authorList>
    </citation>
    <scope>NUCLEOTIDE SEQUENCE [LARGE SCALE GENOMIC DNA]</scope>
</reference>
<feature type="region of interest" description="Disordered" evidence="1">
    <location>
        <begin position="438"/>
        <end position="467"/>
    </location>
</feature>
<evidence type="ECO:0000313" key="3">
    <source>
        <dbReference type="Proteomes" id="UP000674143"/>
    </source>
</evidence>
<reference evidence="3" key="1">
    <citation type="journal article" date="2021" name="Microbiol. Resour. Announc.">
        <title>LGAAP: Leishmaniinae Genome Assembly and Annotation Pipeline.</title>
        <authorList>
            <person name="Almutairi H."/>
            <person name="Urbaniak M.D."/>
            <person name="Bates M.D."/>
            <person name="Jariyapan N."/>
            <person name="Kwakye-Nuako G."/>
            <person name="Thomaz-Soccol V."/>
            <person name="Al-Salem W.S."/>
            <person name="Dillon R.J."/>
            <person name="Bates P.A."/>
            <person name="Gatherer D."/>
        </authorList>
    </citation>
    <scope>NUCLEOTIDE SEQUENCE [LARGE SCALE GENOMIC DNA]</scope>
</reference>
<feature type="compositionally biased region" description="Acidic residues" evidence="1">
    <location>
        <begin position="1178"/>
        <end position="1193"/>
    </location>
</feature>
<evidence type="ECO:0000256" key="1">
    <source>
        <dbReference type="SAM" id="MobiDB-lite"/>
    </source>
</evidence>